<proteinExistence type="predicted"/>
<protein>
    <submittedName>
        <fullName evidence="2">Uncharacterized protein</fullName>
    </submittedName>
</protein>
<dbReference type="AlphaFoldDB" id="A0AAV8RCL7"/>
<organism evidence="2 3">
    <name type="scientific">Ensete ventricosum</name>
    <name type="common">Abyssinian banana</name>
    <name type="synonym">Musa ensete</name>
    <dbReference type="NCBI Taxonomy" id="4639"/>
    <lineage>
        <taxon>Eukaryota</taxon>
        <taxon>Viridiplantae</taxon>
        <taxon>Streptophyta</taxon>
        <taxon>Embryophyta</taxon>
        <taxon>Tracheophyta</taxon>
        <taxon>Spermatophyta</taxon>
        <taxon>Magnoliopsida</taxon>
        <taxon>Liliopsida</taxon>
        <taxon>Zingiberales</taxon>
        <taxon>Musaceae</taxon>
        <taxon>Ensete</taxon>
    </lineage>
</organism>
<evidence type="ECO:0000256" key="1">
    <source>
        <dbReference type="SAM" id="MobiDB-lite"/>
    </source>
</evidence>
<gene>
    <name evidence="2" type="ORF">OPV22_009114</name>
</gene>
<feature type="region of interest" description="Disordered" evidence="1">
    <location>
        <begin position="43"/>
        <end position="67"/>
    </location>
</feature>
<evidence type="ECO:0000313" key="3">
    <source>
        <dbReference type="Proteomes" id="UP001222027"/>
    </source>
</evidence>
<dbReference type="EMBL" id="JAQQAF010000003">
    <property type="protein sequence ID" value="KAJ8498562.1"/>
    <property type="molecule type" value="Genomic_DNA"/>
</dbReference>
<comment type="caution">
    <text evidence="2">The sequence shown here is derived from an EMBL/GenBank/DDBJ whole genome shotgun (WGS) entry which is preliminary data.</text>
</comment>
<accession>A0AAV8RCL7</accession>
<sequence>MNSGRRPIGSCASNATRFHAEIHRPIAIERSNVARECERWGNTKKLRRSPTSRLRDEGIHSRAWVTE</sequence>
<keyword evidence="3" id="KW-1185">Reference proteome</keyword>
<evidence type="ECO:0000313" key="2">
    <source>
        <dbReference type="EMBL" id="KAJ8498562.1"/>
    </source>
</evidence>
<reference evidence="2 3" key="1">
    <citation type="submission" date="2022-12" db="EMBL/GenBank/DDBJ databases">
        <title>Chromosome-scale assembly of the Ensete ventricosum genome.</title>
        <authorList>
            <person name="Dussert Y."/>
            <person name="Stocks J."/>
            <person name="Wendawek A."/>
            <person name="Woldeyes F."/>
            <person name="Nichols R.A."/>
            <person name="Borrell J.S."/>
        </authorList>
    </citation>
    <scope>NUCLEOTIDE SEQUENCE [LARGE SCALE GENOMIC DNA]</scope>
    <source>
        <strain evidence="3">cv. Maze</strain>
        <tissue evidence="2">Seeds</tissue>
    </source>
</reference>
<name>A0AAV8RCL7_ENSVE</name>
<dbReference type="Proteomes" id="UP001222027">
    <property type="component" value="Unassembled WGS sequence"/>
</dbReference>